<dbReference type="InterPro" id="IPR015424">
    <property type="entry name" value="PyrdxlP-dep_Trfase"/>
</dbReference>
<dbReference type="CDD" id="cd00616">
    <property type="entry name" value="AHBA_syn"/>
    <property type="match status" value="1"/>
</dbReference>
<dbReference type="SUPFAM" id="SSF53383">
    <property type="entry name" value="PLP-dependent transferases"/>
    <property type="match status" value="1"/>
</dbReference>
<dbReference type="GO" id="GO:0000271">
    <property type="term" value="P:polysaccharide biosynthetic process"/>
    <property type="evidence" value="ECO:0007669"/>
    <property type="project" value="TreeGrafter"/>
</dbReference>
<evidence type="ECO:0000256" key="5">
    <source>
        <dbReference type="RuleBase" id="RU004508"/>
    </source>
</evidence>
<dbReference type="Gene3D" id="3.90.1150.10">
    <property type="entry name" value="Aspartate Aminotransferase, domain 1"/>
    <property type="match status" value="1"/>
</dbReference>
<evidence type="ECO:0000256" key="4">
    <source>
        <dbReference type="PIRSR" id="PIRSR000390-2"/>
    </source>
</evidence>
<dbReference type="InterPro" id="IPR000653">
    <property type="entry name" value="DegT/StrS_aminotransferase"/>
</dbReference>
<name>A0A5K7ZM82_9BACT</name>
<dbReference type="InterPro" id="IPR015422">
    <property type="entry name" value="PyrdxlP-dep_Trfase_small"/>
</dbReference>
<proteinExistence type="inferred from homology"/>
<dbReference type="Proteomes" id="UP000425960">
    <property type="component" value="Chromosome"/>
</dbReference>
<keyword evidence="6" id="KW-0808">Transferase</keyword>
<dbReference type="GO" id="GO:0008483">
    <property type="term" value="F:transaminase activity"/>
    <property type="evidence" value="ECO:0007669"/>
    <property type="project" value="UniProtKB-KW"/>
</dbReference>
<dbReference type="PIRSF" id="PIRSF000390">
    <property type="entry name" value="PLP_StrS"/>
    <property type="match status" value="1"/>
</dbReference>
<comment type="similarity">
    <text evidence="2 5">Belongs to the DegT/DnrJ/EryC1 family.</text>
</comment>
<evidence type="ECO:0000313" key="6">
    <source>
        <dbReference type="EMBL" id="BBO79560.1"/>
    </source>
</evidence>
<dbReference type="InterPro" id="IPR015421">
    <property type="entry name" value="PyrdxlP-dep_Trfase_major"/>
</dbReference>
<dbReference type="Gene3D" id="3.40.640.10">
    <property type="entry name" value="Type I PLP-dependent aspartate aminotransferase-like (Major domain)"/>
    <property type="match status" value="1"/>
</dbReference>
<dbReference type="RefSeq" id="WP_155320721.1">
    <property type="nucleotide sequence ID" value="NZ_AP021876.1"/>
</dbReference>
<feature type="modified residue" description="N6-(pyridoxal phosphate)lysine" evidence="4">
    <location>
        <position position="193"/>
    </location>
</feature>
<dbReference type="FunFam" id="3.40.640.10:FF:000089">
    <property type="entry name" value="Aminotransferase, DegT/DnrJ/EryC1/StrS family"/>
    <property type="match status" value="1"/>
</dbReference>
<sequence>MNVPLLDLRAQYQTIKDQVLEVTEAIYESQYFILGPHVDDLEKKIAEYCRVGHAVGVSSGTDALLLSLMAAGIGPGDRVLTTPYTFFATAGAVWRVGATPVFVDIDETTYNLSPDRLQEAVAAMDETTRQTVKAIVPVHLYGQCADMDPILKLAAEHGWVVIEDAAQAIGAEYRGRRAGSLGDYGCFSFFPSKNLGAFGDGGIVTARDQAVYEHLKILRVHGGHPKYYHHYVGGNFRLDALQAAIVAIKLAYLDGWSTARKANAARYRELFAAAGLTDRIHLPVEKESRHIYNQFVIRVDKRRDALKDHLTAQSIGSEVYYPVPLHLQACFAPLGYAAGDFPVAEAAARSTLALPIYPELTEAQQAYVVDTIAAFVNA</sequence>
<dbReference type="PANTHER" id="PTHR30244:SF36">
    <property type="entry name" value="3-OXO-GLUCOSE-6-PHOSPHATE:GLUTAMATE AMINOTRANSFERASE"/>
    <property type="match status" value="1"/>
</dbReference>
<keyword evidence="1 4" id="KW-0663">Pyridoxal phosphate</keyword>
<accession>A0A5K7ZM82</accession>
<dbReference type="Pfam" id="PF01041">
    <property type="entry name" value="DegT_DnrJ_EryC1"/>
    <property type="match status" value="1"/>
</dbReference>
<evidence type="ECO:0000313" key="7">
    <source>
        <dbReference type="Proteomes" id="UP000425960"/>
    </source>
</evidence>
<dbReference type="KEGG" id="dov:DSCO28_01260"/>
<evidence type="ECO:0000256" key="2">
    <source>
        <dbReference type="ARBA" id="ARBA00037999"/>
    </source>
</evidence>
<protein>
    <submittedName>
        <fullName evidence="6">Glutamine--scyllo-inositol aminotransferase</fullName>
    </submittedName>
</protein>
<reference evidence="6 7" key="1">
    <citation type="submission" date="2019-11" db="EMBL/GenBank/DDBJ databases">
        <title>Comparative genomics of hydrocarbon-degrading Desulfosarcina strains.</title>
        <authorList>
            <person name="Watanabe M."/>
            <person name="Kojima H."/>
            <person name="Fukui M."/>
        </authorList>
    </citation>
    <scope>NUCLEOTIDE SEQUENCE [LARGE SCALE GENOMIC DNA]</scope>
    <source>
        <strain evidence="6 7">28bB2T</strain>
    </source>
</reference>
<dbReference type="PANTHER" id="PTHR30244">
    <property type="entry name" value="TRANSAMINASE"/>
    <property type="match status" value="1"/>
</dbReference>
<dbReference type="EMBL" id="AP021876">
    <property type="protein sequence ID" value="BBO79560.1"/>
    <property type="molecule type" value="Genomic_DNA"/>
</dbReference>
<dbReference type="GO" id="GO:0030170">
    <property type="term" value="F:pyridoxal phosphate binding"/>
    <property type="evidence" value="ECO:0007669"/>
    <property type="project" value="UniProtKB-ARBA"/>
</dbReference>
<evidence type="ECO:0000256" key="1">
    <source>
        <dbReference type="ARBA" id="ARBA00022898"/>
    </source>
</evidence>
<gene>
    <name evidence="6" type="ORF">DSCO28_01260</name>
</gene>
<organism evidence="6 7">
    <name type="scientific">Desulfosarcina ovata subsp. sediminis</name>
    <dbReference type="NCBI Taxonomy" id="885957"/>
    <lineage>
        <taxon>Bacteria</taxon>
        <taxon>Pseudomonadati</taxon>
        <taxon>Thermodesulfobacteriota</taxon>
        <taxon>Desulfobacteria</taxon>
        <taxon>Desulfobacterales</taxon>
        <taxon>Desulfosarcinaceae</taxon>
        <taxon>Desulfosarcina</taxon>
    </lineage>
</organism>
<evidence type="ECO:0000256" key="3">
    <source>
        <dbReference type="PIRSR" id="PIRSR000390-1"/>
    </source>
</evidence>
<dbReference type="AlphaFoldDB" id="A0A5K7ZM82"/>
<feature type="active site" description="Proton acceptor" evidence="3">
    <location>
        <position position="193"/>
    </location>
</feature>
<keyword evidence="6" id="KW-0032">Aminotransferase</keyword>